<keyword evidence="2" id="KW-1185">Reference proteome</keyword>
<sequence>MLIIVMTANIIAKNITIISNIATTSPINLAILNPVKDNATAD</sequence>
<organism evidence="1 2">
    <name type="scientific">Moritella viscosa</name>
    <dbReference type="NCBI Taxonomy" id="80854"/>
    <lineage>
        <taxon>Bacteria</taxon>
        <taxon>Pseudomonadati</taxon>
        <taxon>Pseudomonadota</taxon>
        <taxon>Gammaproteobacteria</taxon>
        <taxon>Alteromonadales</taxon>
        <taxon>Moritellaceae</taxon>
        <taxon>Moritella</taxon>
    </lineage>
</organism>
<proteinExistence type="predicted"/>
<name>A0ABY1HB22_9GAMM</name>
<reference evidence="1 2" key="1">
    <citation type="submission" date="2016-11" db="EMBL/GenBank/DDBJ databases">
        <authorList>
            <person name="Klemetsen T."/>
        </authorList>
    </citation>
    <scope>NUCLEOTIDE SEQUENCE [LARGE SCALE GENOMIC DNA]</scope>
    <source>
        <strain evidence="1">MT 2528</strain>
    </source>
</reference>
<dbReference type="Proteomes" id="UP000182660">
    <property type="component" value="Unassembled WGS sequence"/>
</dbReference>
<gene>
    <name evidence="1" type="ORF">MT2528_1621</name>
</gene>
<comment type="caution">
    <text evidence="1">The sequence shown here is derived from an EMBL/GenBank/DDBJ whole genome shotgun (WGS) entry which is preliminary data.</text>
</comment>
<dbReference type="EMBL" id="FPLJ01000040">
    <property type="protein sequence ID" value="SGY88960.1"/>
    <property type="molecule type" value="Genomic_DNA"/>
</dbReference>
<evidence type="ECO:0000313" key="1">
    <source>
        <dbReference type="EMBL" id="SGY88960.1"/>
    </source>
</evidence>
<accession>A0ABY1HB22</accession>
<evidence type="ECO:0000313" key="2">
    <source>
        <dbReference type="Proteomes" id="UP000182660"/>
    </source>
</evidence>
<protein>
    <submittedName>
        <fullName evidence="1">Uncharacterized protein</fullName>
    </submittedName>
</protein>